<dbReference type="PANTHER" id="PTHR33969:SF2">
    <property type="entry name" value="SEGREGATION AND CONDENSATION PROTEIN A"/>
    <property type="match status" value="1"/>
</dbReference>
<dbReference type="Pfam" id="PF02616">
    <property type="entry name" value="SMC_ScpA"/>
    <property type="match status" value="1"/>
</dbReference>
<sequence>MEALTFKLEDFEGPLDLLLYLVSKNKMNLYDINIMQLIDQYTAVINTLQADRMDVASEFIDMAAKLVQMKSALLLPRSPEAERMKAELTGRLIEYSTCKAVAAQLGSRARDVFTAVRQPQPLVGAAEYTRRHDPERLVQAWYNLMGRSLRKRKPTQERFEPLVTAPFVSVSSRVIHMLRGLVHGTLSRMGQLFDRTETRSTNVATFLALLELIRAGRVQVDGEGDLHVDRTHRRKRKGNEQDE</sequence>
<comment type="caution">
    <text evidence="3">The sequence shown here is derived from an EMBL/GenBank/DDBJ whole genome shotgun (WGS) entry which is preliminary data.</text>
</comment>
<evidence type="ECO:0000256" key="2">
    <source>
        <dbReference type="ARBA" id="ARBA00044777"/>
    </source>
</evidence>
<keyword evidence="4" id="KW-1185">Reference proteome</keyword>
<proteinExistence type="predicted"/>
<evidence type="ECO:0000313" key="3">
    <source>
        <dbReference type="EMBL" id="MBE5036623.1"/>
    </source>
</evidence>
<accession>A0ABR9R0G9</accession>
<name>A0ABR9R0G9_9FIRM</name>
<dbReference type="EMBL" id="JADCKC010000001">
    <property type="protein sequence ID" value="MBE5036623.1"/>
    <property type="molecule type" value="Genomic_DNA"/>
</dbReference>
<reference evidence="3 4" key="1">
    <citation type="submission" date="2020-10" db="EMBL/GenBank/DDBJ databases">
        <title>ChiBAC.</title>
        <authorList>
            <person name="Zenner C."/>
            <person name="Hitch T.C.A."/>
            <person name="Clavel T."/>
        </authorList>
    </citation>
    <scope>NUCLEOTIDE SEQUENCE [LARGE SCALE GENOMIC DNA]</scope>
    <source>
        <strain evidence="3 4">DSM 109015</strain>
    </source>
</reference>
<keyword evidence="1" id="KW-0159">Chromosome partition</keyword>
<evidence type="ECO:0000256" key="1">
    <source>
        <dbReference type="ARBA" id="ARBA00022829"/>
    </source>
</evidence>
<protein>
    <recommendedName>
        <fullName evidence="2">Segregation and condensation protein A</fullName>
    </recommendedName>
</protein>
<dbReference type="Gene3D" id="6.10.250.2410">
    <property type="match status" value="1"/>
</dbReference>
<dbReference type="RefSeq" id="WP_193499916.1">
    <property type="nucleotide sequence ID" value="NZ_JADCKC010000001.1"/>
</dbReference>
<organism evidence="3 4">
    <name type="scientific">Gemmiger gallinarum</name>
    <dbReference type="NCBI Taxonomy" id="2779354"/>
    <lineage>
        <taxon>Bacteria</taxon>
        <taxon>Bacillati</taxon>
        <taxon>Bacillota</taxon>
        <taxon>Clostridia</taxon>
        <taxon>Eubacteriales</taxon>
        <taxon>Gemmiger</taxon>
    </lineage>
</organism>
<evidence type="ECO:0000313" key="4">
    <source>
        <dbReference type="Proteomes" id="UP000768567"/>
    </source>
</evidence>
<dbReference type="Proteomes" id="UP000768567">
    <property type="component" value="Unassembled WGS sequence"/>
</dbReference>
<dbReference type="PANTHER" id="PTHR33969">
    <property type="entry name" value="SEGREGATION AND CONDENSATION PROTEIN A"/>
    <property type="match status" value="1"/>
</dbReference>
<gene>
    <name evidence="3" type="ORF">INF35_02310</name>
</gene>
<dbReference type="InterPro" id="IPR003768">
    <property type="entry name" value="ScpA"/>
</dbReference>